<gene>
    <name evidence="2" type="ORF">OKIOD_LOCUS7520</name>
</gene>
<dbReference type="InterPro" id="IPR044823">
    <property type="entry name" value="ASIL1/2-like"/>
</dbReference>
<feature type="compositionally biased region" description="Basic and acidic residues" evidence="1">
    <location>
        <begin position="378"/>
        <end position="388"/>
    </location>
</feature>
<dbReference type="Proteomes" id="UP001158576">
    <property type="component" value="Chromosome XSR"/>
</dbReference>
<evidence type="ECO:0000256" key="1">
    <source>
        <dbReference type="SAM" id="MobiDB-lite"/>
    </source>
</evidence>
<feature type="region of interest" description="Disordered" evidence="1">
    <location>
        <begin position="209"/>
        <end position="230"/>
    </location>
</feature>
<proteinExistence type="predicted"/>
<sequence length="449" mass="50704">MEEVSGIEETLLDSSKKQELDEDGTAFSARHKRETFQKFWTKDKTEALLRILAAQAEQGDVDHGKAAKLLSAELQLEHELKADQVVDRISLLVSSFKREIEKEERNGLPSSWRWKKQMKRLSEKVPTVTFAQVSQVMIPSIDGIHRKLKRNQTESESLEPPEKKLFSGGQREVKIASGTDENAESSGGKGERERFIDASQVDASLFDLDKKQTSTYPSANGSLPGSERRGRMPDAHVEILLDCYKFVLQNRMLSSGRLGKGSFQEVADEMNRRCGLDGDGTYEREQLAAKLQNLKTQFRNRKQAVDDGRESGSLWKWYQTMDDLSSAELNLRESFDGATSRLNSTYQNSPLSASQEDEPSYSRDERFELNYDNSDTTPSRKEKRELTREELEHSFGDLAVLLFDKDGCGKSDESESDSSRISDQLNSMRSTAIKLLTGFSAVLSHVETE</sequence>
<evidence type="ECO:0000313" key="2">
    <source>
        <dbReference type="EMBL" id="CAG5098772.1"/>
    </source>
</evidence>
<reference evidence="2 3" key="1">
    <citation type="submission" date="2021-04" db="EMBL/GenBank/DDBJ databases">
        <authorList>
            <person name="Bliznina A."/>
        </authorList>
    </citation>
    <scope>NUCLEOTIDE SEQUENCE [LARGE SCALE GENOMIC DNA]</scope>
</reference>
<feature type="compositionally biased region" description="Basic and acidic residues" evidence="1">
    <location>
        <begin position="360"/>
        <end position="369"/>
    </location>
</feature>
<dbReference type="EMBL" id="OU015569">
    <property type="protein sequence ID" value="CAG5098772.1"/>
    <property type="molecule type" value="Genomic_DNA"/>
</dbReference>
<feature type="region of interest" description="Disordered" evidence="1">
    <location>
        <begin position="340"/>
        <end position="388"/>
    </location>
</feature>
<name>A0ABN7SEJ3_OIKDI</name>
<feature type="compositionally biased region" description="Polar residues" evidence="1">
    <location>
        <begin position="213"/>
        <end position="223"/>
    </location>
</feature>
<feature type="compositionally biased region" description="Polar residues" evidence="1">
    <location>
        <begin position="340"/>
        <end position="354"/>
    </location>
</feature>
<accession>A0ABN7SEJ3</accession>
<feature type="region of interest" description="Disordered" evidence="1">
    <location>
        <begin position="1"/>
        <end position="27"/>
    </location>
</feature>
<organism evidence="2 3">
    <name type="scientific">Oikopleura dioica</name>
    <name type="common">Tunicate</name>
    <dbReference type="NCBI Taxonomy" id="34765"/>
    <lineage>
        <taxon>Eukaryota</taxon>
        <taxon>Metazoa</taxon>
        <taxon>Chordata</taxon>
        <taxon>Tunicata</taxon>
        <taxon>Appendicularia</taxon>
        <taxon>Copelata</taxon>
        <taxon>Oikopleuridae</taxon>
        <taxon>Oikopleura</taxon>
    </lineage>
</organism>
<dbReference type="PANTHER" id="PTHR31307:SF4">
    <property type="entry name" value="TRIHELIX TRANSCRIPTION FACTOR ASIL2"/>
    <property type="match status" value="1"/>
</dbReference>
<feature type="region of interest" description="Disordered" evidence="1">
    <location>
        <begin position="150"/>
        <end position="194"/>
    </location>
</feature>
<keyword evidence="3" id="KW-1185">Reference proteome</keyword>
<evidence type="ECO:0000313" key="3">
    <source>
        <dbReference type="Proteomes" id="UP001158576"/>
    </source>
</evidence>
<protein>
    <submittedName>
        <fullName evidence="2">Oidioi.mRNA.OKI2018_I69.XSR.g15962.t2.cds</fullName>
    </submittedName>
</protein>
<dbReference type="PANTHER" id="PTHR31307">
    <property type="entry name" value="TRIHELIX TRANSCRIPTION FACTOR ASIL2"/>
    <property type="match status" value="1"/>
</dbReference>